<feature type="coiled-coil region" evidence="1">
    <location>
        <begin position="247"/>
        <end position="274"/>
    </location>
</feature>
<comment type="caution">
    <text evidence="3">The sequence shown here is derived from an EMBL/GenBank/DDBJ whole genome shotgun (WGS) entry which is preliminary data.</text>
</comment>
<name>A0A8X7ZTA2_POPTO</name>
<evidence type="ECO:0000313" key="4">
    <source>
        <dbReference type="Proteomes" id="UP000886885"/>
    </source>
</evidence>
<evidence type="ECO:0000256" key="1">
    <source>
        <dbReference type="SAM" id="Coils"/>
    </source>
</evidence>
<dbReference type="PANTHER" id="PTHR33070:SF115">
    <property type="entry name" value="T23E18.15"/>
    <property type="match status" value="1"/>
</dbReference>
<dbReference type="GO" id="GO:0048367">
    <property type="term" value="P:shoot system development"/>
    <property type="evidence" value="ECO:0007669"/>
    <property type="project" value="InterPro"/>
</dbReference>
<evidence type="ECO:0000313" key="3">
    <source>
        <dbReference type="EMBL" id="KAG6776653.1"/>
    </source>
</evidence>
<accession>A0A8X7ZTA2</accession>
<feature type="compositionally biased region" description="Basic and acidic residues" evidence="2">
    <location>
        <begin position="26"/>
        <end position="35"/>
    </location>
</feature>
<proteinExistence type="predicted"/>
<sequence>MSTSKSTFHLRSNSLPSKNHPLTEGVEERLSRLRESETTSSSVSYRLSALKDLHDSFDDLLHFPLIQQPLSNEHYSKCIEESLERSIRLLDVCGTTRDVFSQMKECVQELESSLRRKRCGESSCLENEVGAYMISRKRLNKVISKCFRNLKRTEKKGTSIPSVDKDSNLFAVVSMIKEVEEISLVVFESLLSLICRPKARTTGWSAVSKLLQSGRVSREGQGCANEVEKMDSELICLVGKKSNHVEVQTALMGLKDLECSIQEVEEELECVFRRLLKVKPYLKRAVCSRYTRYSLVEGERIVCYVLNSSFPFCLTWDESNKVHVQEYIIVIKKNQGEELMRIPSGDPAADETRIAKRPKNARKLIVASLIAFLMLKHAQLYCSSNSFTHLITDNKTGQADIQSSAESACSCKVCSIVFDKKL</sequence>
<dbReference type="PANTHER" id="PTHR33070">
    <property type="entry name" value="OS06G0725500 PROTEIN"/>
    <property type="match status" value="1"/>
</dbReference>
<dbReference type="EMBL" id="JAAWWB010000009">
    <property type="protein sequence ID" value="KAG6776653.1"/>
    <property type="molecule type" value="Genomic_DNA"/>
</dbReference>
<organism evidence="3 4">
    <name type="scientific">Populus tomentosa</name>
    <name type="common">Chinese white poplar</name>
    <dbReference type="NCBI Taxonomy" id="118781"/>
    <lineage>
        <taxon>Eukaryota</taxon>
        <taxon>Viridiplantae</taxon>
        <taxon>Streptophyta</taxon>
        <taxon>Embryophyta</taxon>
        <taxon>Tracheophyta</taxon>
        <taxon>Spermatophyta</taxon>
        <taxon>Magnoliopsida</taxon>
        <taxon>eudicotyledons</taxon>
        <taxon>Gunneridae</taxon>
        <taxon>Pentapetalae</taxon>
        <taxon>rosids</taxon>
        <taxon>fabids</taxon>
        <taxon>Malpighiales</taxon>
        <taxon>Salicaceae</taxon>
        <taxon>Saliceae</taxon>
        <taxon>Populus</taxon>
    </lineage>
</organism>
<keyword evidence="4" id="KW-1185">Reference proteome</keyword>
<dbReference type="Proteomes" id="UP000886885">
    <property type="component" value="Chromosome 5A"/>
</dbReference>
<reference evidence="3" key="1">
    <citation type="journal article" date="2020" name="bioRxiv">
        <title>Hybrid origin of Populus tomentosa Carr. identified through genome sequencing and phylogenomic analysis.</title>
        <authorList>
            <person name="An X."/>
            <person name="Gao K."/>
            <person name="Chen Z."/>
            <person name="Li J."/>
            <person name="Yang X."/>
            <person name="Yang X."/>
            <person name="Zhou J."/>
            <person name="Guo T."/>
            <person name="Zhao T."/>
            <person name="Huang S."/>
            <person name="Miao D."/>
            <person name="Khan W.U."/>
            <person name="Rao P."/>
            <person name="Ye M."/>
            <person name="Lei B."/>
            <person name="Liao W."/>
            <person name="Wang J."/>
            <person name="Ji L."/>
            <person name="Li Y."/>
            <person name="Guo B."/>
            <person name="Mustafa N.S."/>
            <person name="Li S."/>
            <person name="Yun Q."/>
            <person name="Keller S.R."/>
            <person name="Mao J."/>
            <person name="Zhang R."/>
            <person name="Strauss S.H."/>
        </authorList>
    </citation>
    <scope>NUCLEOTIDE SEQUENCE</scope>
    <source>
        <strain evidence="3">GM15</strain>
        <tissue evidence="3">Leaf</tissue>
    </source>
</reference>
<dbReference type="OrthoDB" id="1701699at2759"/>
<dbReference type="Pfam" id="PF03087">
    <property type="entry name" value="BPS1"/>
    <property type="match status" value="1"/>
</dbReference>
<gene>
    <name evidence="3" type="ORF">POTOM_020175</name>
</gene>
<keyword evidence="1" id="KW-0175">Coiled coil</keyword>
<dbReference type="InterPro" id="IPR004320">
    <property type="entry name" value="BPS1_pln"/>
</dbReference>
<dbReference type="AlphaFoldDB" id="A0A8X7ZTA2"/>
<feature type="region of interest" description="Disordered" evidence="2">
    <location>
        <begin position="1"/>
        <end position="35"/>
    </location>
</feature>
<evidence type="ECO:0000256" key="2">
    <source>
        <dbReference type="SAM" id="MobiDB-lite"/>
    </source>
</evidence>
<protein>
    <submittedName>
        <fullName evidence="3">Uncharacterized protein</fullName>
    </submittedName>
</protein>
<dbReference type="GO" id="GO:0048364">
    <property type="term" value="P:root development"/>
    <property type="evidence" value="ECO:0007669"/>
    <property type="project" value="InterPro"/>
</dbReference>
<feature type="compositionally biased region" description="Polar residues" evidence="2">
    <location>
        <begin position="1"/>
        <end position="17"/>
    </location>
</feature>